<dbReference type="Proteomes" id="UP000184241">
    <property type="component" value="Unassembled WGS sequence"/>
</dbReference>
<feature type="transmembrane region" description="Helical" evidence="9">
    <location>
        <begin position="103"/>
        <end position="125"/>
    </location>
</feature>
<feature type="transmembrane region" description="Helical" evidence="9">
    <location>
        <begin position="137"/>
        <end position="158"/>
    </location>
</feature>
<organism evidence="10 11">
    <name type="scientific">Clostridium intestinale DSM 6191</name>
    <dbReference type="NCBI Taxonomy" id="1121320"/>
    <lineage>
        <taxon>Bacteria</taxon>
        <taxon>Bacillati</taxon>
        <taxon>Bacillota</taxon>
        <taxon>Clostridia</taxon>
        <taxon>Eubacteriales</taxon>
        <taxon>Clostridiaceae</taxon>
        <taxon>Clostridium</taxon>
    </lineage>
</organism>
<feature type="transmembrane region" description="Helical" evidence="9">
    <location>
        <begin position="282"/>
        <end position="302"/>
    </location>
</feature>
<evidence type="ECO:0000256" key="2">
    <source>
        <dbReference type="ARBA" id="ARBA00022448"/>
    </source>
</evidence>
<evidence type="ECO:0000256" key="1">
    <source>
        <dbReference type="ARBA" id="ARBA00006430"/>
    </source>
</evidence>
<evidence type="ECO:0000313" key="11">
    <source>
        <dbReference type="Proteomes" id="UP000184241"/>
    </source>
</evidence>
<evidence type="ECO:0000256" key="5">
    <source>
        <dbReference type="ARBA" id="ARBA00022692"/>
    </source>
</evidence>
<feature type="transmembrane region" description="Helical" evidence="9">
    <location>
        <begin position="12"/>
        <end position="29"/>
    </location>
</feature>
<feature type="transmembrane region" description="Helical" evidence="9">
    <location>
        <begin position="251"/>
        <end position="270"/>
    </location>
</feature>
<dbReference type="InterPro" id="IPR004684">
    <property type="entry name" value="2keto-3dGluconate_permease"/>
</dbReference>
<keyword evidence="7 9" id="KW-1133">Transmembrane helix</keyword>
<evidence type="ECO:0000256" key="9">
    <source>
        <dbReference type="SAM" id="Phobius"/>
    </source>
</evidence>
<feature type="transmembrane region" description="Helical" evidence="9">
    <location>
        <begin position="164"/>
        <end position="183"/>
    </location>
</feature>
<evidence type="ECO:0000256" key="4">
    <source>
        <dbReference type="ARBA" id="ARBA00022597"/>
    </source>
</evidence>
<keyword evidence="6" id="KW-0769">Symport</keyword>
<feature type="transmembrane region" description="Helical" evidence="9">
    <location>
        <begin position="195"/>
        <end position="214"/>
    </location>
</feature>
<dbReference type="RefSeq" id="WP_073018392.1">
    <property type="nucleotide sequence ID" value="NZ_FQXU01000005.1"/>
</dbReference>
<feature type="transmembrane region" description="Helical" evidence="9">
    <location>
        <begin position="220"/>
        <end position="239"/>
    </location>
</feature>
<feature type="transmembrane region" description="Helical" evidence="9">
    <location>
        <begin position="49"/>
        <end position="66"/>
    </location>
</feature>
<dbReference type="EMBL" id="FQXU01000005">
    <property type="protein sequence ID" value="SHI01937.1"/>
    <property type="molecule type" value="Genomic_DNA"/>
</dbReference>
<proteinExistence type="inferred from homology"/>
<dbReference type="GO" id="GO:0015649">
    <property type="term" value="F:2-keto-3-deoxygluconate:proton symporter activity"/>
    <property type="evidence" value="ECO:0007669"/>
    <property type="project" value="InterPro"/>
</dbReference>
<evidence type="ECO:0000256" key="6">
    <source>
        <dbReference type="ARBA" id="ARBA00022847"/>
    </source>
</evidence>
<keyword evidence="8 9" id="KW-0472">Membrane</keyword>
<dbReference type="AlphaFoldDB" id="A0A1M5XQ20"/>
<dbReference type="Pfam" id="PF03812">
    <property type="entry name" value="KdgT"/>
    <property type="match status" value="1"/>
</dbReference>
<protein>
    <submittedName>
        <fullName evidence="10">2-keto-3-deoxygluconate permease</fullName>
    </submittedName>
</protein>
<evidence type="ECO:0000256" key="8">
    <source>
        <dbReference type="ARBA" id="ARBA00023136"/>
    </source>
</evidence>
<keyword evidence="4" id="KW-0762">Sugar transport</keyword>
<keyword evidence="2" id="KW-0813">Transport</keyword>
<keyword evidence="5 9" id="KW-0812">Transmembrane</keyword>
<accession>A0A1M5XQ20</accession>
<gene>
    <name evidence="10" type="ORF">SAMN02745941_01566</name>
</gene>
<evidence type="ECO:0000256" key="7">
    <source>
        <dbReference type="ARBA" id="ARBA00022989"/>
    </source>
</evidence>
<dbReference type="GO" id="GO:0016020">
    <property type="term" value="C:membrane"/>
    <property type="evidence" value="ECO:0007669"/>
    <property type="project" value="InterPro"/>
</dbReference>
<feature type="transmembrane region" description="Helical" evidence="9">
    <location>
        <begin position="78"/>
        <end position="97"/>
    </location>
</feature>
<sequence>MDILNKMKKTPGGLLIIPMLIVAIINTFFPQILQVGNPTTALFTNKGTMVLIGLMLFFSGTQCRIFEIKVMIKRVGPLCLTKVVIAYGIGVLVSKYFRAEGFLGISIVTIIAVLTSCNPGLYLALINSYGDEVDASAFGLLNLIVVPAVPITILSATGGQGIDINTIIATLFPFLLGILLGNLDENFKKLYSNGTSMLLPFMGISFGANINIIVALEAGVSGIIVTILFYLFGLLPLYIIERVLMKRSGNISIAMSSIAGLSLVVPTLAAELNPTYEKFIQVSIAQIAFGVILTTIVTPLLIKNISKSL</sequence>
<comment type="similarity">
    <text evidence="1">Belongs to the KdgT transporter family.</text>
</comment>
<name>A0A1M5XQ20_9CLOT</name>
<evidence type="ECO:0000256" key="3">
    <source>
        <dbReference type="ARBA" id="ARBA00022475"/>
    </source>
</evidence>
<keyword evidence="3" id="KW-1003">Cell membrane</keyword>
<reference evidence="10 11" key="1">
    <citation type="submission" date="2016-11" db="EMBL/GenBank/DDBJ databases">
        <authorList>
            <person name="Jaros S."/>
            <person name="Januszkiewicz K."/>
            <person name="Wedrychowicz H."/>
        </authorList>
    </citation>
    <scope>NUCLEOTIDE SEQUENCE [LARGE SCALE GENOMIC DNA]</scope>
    <source>
        <strain evidence="10 11">DSM 6191</strain>
    </source>
</reference>
<evidence type="ECO:0000313" key="10">
    <source>
        <dbReference type="EMBL" id="SHI01937.1"/>
    </source>
</evidence>